<reference evidence="1" key="2">
    <citation type="submission" date="2022-06" db="UniProtKB">
        <authorList>
            <consortium name="EnsemblMetazoa"/>
        </authorList>
    </citation>
    <scope>IDENTIFICATION</scope>
    <source>
        <strain evidence="1">PS312</strain>
    </source>
</reference>
<organism evidence="1 2">
    <name type="scientific">Pristionchus pacificus</name>
    <name type="common">Parasitic nematode worm</name>
    <dbReference type="NCBI Taxonomy" id="54126"/>
    <lineage>
        <taxon>Eukaryota</taxon>
        <taxon>Metazoa</taxon>
        <taxon>Ecdysozoa</taxon>
        <taxon>Nematoda</taxon>
        <taxon>Chromadorea</taxon>
        <taxon>Rhabditida</taxon>
        <taxon>Rhabditina</taxon>
        <taxon>Diplogasteromorpha</taxon>
        <taxon>Diplogasteroidea</taxon>
        <taxon>Neodiplogasteridae</taxon>
        <taxon>Pristionchus</taxon>
    </lineage>
</organism>
<reference evidence="2" key="1">
    <citation type="journal article" date="2008" name="Nat. Genet.">
        <title>The Pristionchus pacificus genome provides a unique perspective on nematode lifestyle and parasitism.</title>
        <authorList>
            <person name="Dieterich C."/>
            <person name="Clifton S.W."/>
            <person name="Schuster L.N."/>
            <person name="Chinwalla A."/>
            <person name="Delehaunty K."/>
            <person name="Dinkelacker I."/>
            <person name="Fulton L."/>
            <person name="Fulton R."/>
            <person name="Godfrey J."/>
            <person name="Minx P."/>
            <person name="Mitreva M."/>
            <person name="Roeseler W."/>
            <person name="Tian H."/>
            <person name="Witte H."/>
            <person name="Yang S.P."/>
            <person name="Wilson R.K."/>
            <person name="Sommer R.J."/>
        </authorList>
    </citation>
    <scope>NUCLEOTIDE SEQUENCE [LARGE SCALE GENOMIC DNA]</scope>
    <source>
        <strain evidence="2">PS312</strain>
    </source>
</reference>
<dbReference type="EnsemblMetazoa" id="PPA33979.1">
    <property type="protein sequence ID" value="PPA33979.1"/>
    <property type="gene ID" value="WBGene00272348"/>
</dbReference>
<accession>A0A8R1YN77</accession>
<keyword evidence="2" id="KW-1185">Reference proteome</keyword>
<name>A0A2A6BCS5_PRIPA</name>
<evidence type="ECO:0000313" key="2">
    <source>
        <dbReference type="Proteomes" id="UP000005239"/>
    </source>
</evidence>
<dbReference type="AlphaFoldDB" id="A0A2A6BCS5"/>
<sequence length="81" mass="8933">MNLLYVLAFVGLMAGIVYKTATIVAANGDIFSLPAIPIVPRRAPLATHCVITHVRRDNCPSEFDFREELEDFVVGTGEKKN</sequence>
<gene>
    <name evidence="1" type="primary">WBGene00272348</name>
</gene>
<proteinExistence type="predicted"/>
<protein>
    <submittedName>
        <fullName evidence="1">Uncharacterized protein</fullName>
    </submittedName>
</protein>
<evidence type="ECO:0000313" key="1">
    <source>
        <dbReference type="EnsemblMetazoa" id="PPA33979.1"/>
    </source>
</evidence>
<dbReference type="Proteomes" id="UP000005239">
    <property type="component" value="Unassembled WGS sequence"/>
</dbReference>
<accession>A0A2A6BCS5</accession>